<dbReference type="InterPro" id="IPR029063">
    <property type="entry name" value="SAM-dependent_MTases_sf"/>
</dbReference>
<protein>
    <submittedName>
        <fullName evidence="2">Unannotated protein</fullName>
    </submittedName>
</protein>
<evidence type="ECO:0000313" key="2">
    <source>
        <dbReference type="EMBL" id="CAB4555772.1"/>
    </source>
</evidence>
<dbReference type="InterPro" id="IPR041497">
    <property type="entry name" value="Thump-like"/>
</dbReference>
<dbReference type="Pfam" id="PF18096">
    <property type="entry name" value="Thump_like"/>
    <property type="match status" value="1"/>
</dbReference>
<feature type="domain" description="THUMP-like" evidence="1">
    <location>
        <begin position="332"/>
        <end position="407"/>
    </location>
</feature>
<evidence type="ECO:0000259" key="1">
    <source>
        <dbReference type="Pfam" id="PF18096"/>
    </source>
</evidence>
<name>A0A6J6CWA7_9ZZZZ</name>
<gene>
    <name evidence="2" type="ORF">UFOPK1591_00363</name>
</gene>
<sequence>METGDLMNLLTPEGLRLLDDVTALESSLDIVAHVPRLRKQGFDAGLVAAVVTQARLRHKARGKFGEFADRMLFTQAGLEQATRLSVAAHHASRFARAGFTRVADLGCGIGGDALALASLSLAVHAVDADEVTATLAAFNLAPFESCTVEQSLAENVDLASYNALWFDPARRSAGHNSTGRLTDPSEWSPNLKWVFERAGEKPSGIKLGPGFPLEMIPRELGASPVEAQWIDIGGETVELVLWAGALARAGVGRAALVIAPDSSGGGYHELTAAGESIDPEVGELGAFIYEPHGAVIRARLIGDLARSLDAHALDEHIAYLSADAHTPTPFADAFRVLDTFPVDPKKISPALAEHNIGTLEIKKRGVAIDPAVFRTKLKLRGENAATLLLMRRGVGARSQRVAILAERV</sequence>
<reference evidence="2" key="1">
    <citation type="submission" date="2020-05" db="EMBL/GenBank/DDBJ databases">
        <authorList>
            <person name="Chiriac C."/>
            <person name="Salcher M."/>
            <person name="Ghai R."/>
            <person name="Kavagutti S V."/>
        </authorList>
    </citation>
    <scope>NUCLEOTIDE SEQUENCE</scope>
</reference>
<dbReference type="Gene3D" id="3.40.50.150">
    <property type="entry name" value="Vaccinia Virus protein VP39"/>
    <property type="match status" value="1"/>
</dbReference>
<accession>A0A6J6CWA7</accession>
<organism evidence="2">
    <name type="scientific">freshwater metagenome</name>
    <dbReference type="NCBI Taxonomy" id="449393"/>
    <lineage>
        <taxon>unclassified sequences</taxon>
        <taxon>metagenomes</taxon>
        <taxon>ecological metagenomes</taxon>
    </lineage>
</organism>
<proteinExistence type="predicted"/>
<dbReference type="AlphaFoldDB" id="A0A6J6CWA7"/>
<dbReference type="EMBL" id="CAEZTD010000017">
    <property type="protein sequence ID" value="CAB4555772.1"/>
    <property type="molecule type" value="Genomic_DNA"/>
</dbReference>
<dbReference type="SUPFAM" id="SSF53335">
    <property type="entry name" value="S-adenosyl-L-methionine-dependent methyltransferases"/>
    <property type="match status" value="1"/>
</dbReference>